<dbReference type="Proteomes" id="UP000233419">
    <property type="component" value="Chromosome"/>
</dbReference>
<protein>
    <recommendedName>
        <fullName evidence="3">Lipoprotein</fullName>
    </recommendedName>
</protein>
<dbReference type="AlphaFoldDB" id="A0A2K9CDI7"/>
<evidence type="ECO:0000313" key="1">
    <source>
        <dbReference type="EMBL" id="AUF83714.1"/>
    </source>
</evidence>
<dbReference type="OrthoDB" id="392096at2"/>
<dbReference type="NCBIfam" id="NF038029">
    <property type="entry name" value="LP_plasma"/>
    <property type="match status" value="1"/>
</dbReference>
<sequence>MKKLLTILGAIGLTATAGLSVIACSKDKNEGNEIDPPVEETIEEIIKAFQEDLNKITTKVYNLAENQSKFTRIIKDGEDQGTYNFFNFNYLSNNFKNESNESEKVFNLRNDGKESEVLMLKDLVQLFTQQQFAEEIRLTLETGDNATRYRNIYMGSVDATLGGFKIAQDKDFKLTNSIIKDEQIYTIEMNISRDMYFKDAEGTKTAYQTYEMPLKIVIGQEGVIMNLIEEVTTKLPTMLYNNKETNNKVSTQLKYDDLKEISSNFKSYGNLNESIAKFINTDVFKEDLKKSIEEILTEEFPSQINFKGDIVTSESVKTSATLFEGGTFKQSKFWVDMGNNAMINSLFLKAKETKALDKNVAITELKKTIIDFDKNFGNFDNKAREFLKAVVPNTSEANEIVEQIYTYGNFALSNIEILINDGTNSDVALPIPTIQIPWTFSNTISEEFTDKGDAFLASLYEAILVLNEKSLQANADASSRAERLFDLEDSFKENIRNNSFGVSWQEIINMIEGNENKEQSLERIIGNTNTWSIMNAYSDFQEDERVQFEGLNILMTFNKAAQNYLVFKKYPDGKIGLGFKKGITLQQIRQIDVEYKVNLGLTRIQAKLPFMGYGNQDSFYDAKDAFNYIEDKDFYGDNRDRGAWVNQVYYERETFAIFVLD</sequence>
<dbReference type="InterPro" id="IPR054816">
    <property type="entry name" value="Lipoprotein_mollicutes-type_CS"/>
</dbReference>
<evidence type="ECO:0008006" key="3">
    <source>
        <dbReference type="Google" id="ProtNLM"/>
    </source>
</evidence>
<organism evidence="1 2">
    <name type="scientific">Mesoplasma syrphidae</name>
    <dbReference type="NCBI Taxonomy" id="225999"/>
    <lineage>
        <taxon>Bacteria</taxon>
        <taxon>Bacillati</taxon>
        <taxon>Mycoplasmatota</taxon>
        <taxon>Mollicutes</taxon>
        <taxon>Entomoplasmatales</taxon>
        <taxon>Entomoplasmataceae</taxon>
        <taxon>Mesoplasma</taxon>
    </lineage>
</organism>
<name>A0A2K9CDI7_9MOLU</name>
<dbReference type="EMBL" id="CP025257">
    <property type="protein sequence ID" value="AUF83714.1"/>
    <property type="molecule type" value="Genomic_DNA"/>
</dbReference>
<dbReference type="KEGG" id="msyr:CXP39_02805"/>
<keyword evidence="2" id="KW-1185">Reference proteome</keyword>
<gene>
    <name evidence="1" type="ORF">CXP39_02805</name>
</gene>
<evidence type="ECO:0000313" key="2">
    <source>
        <dbReference type="Proteomes" id="UP000233419"/>
    </source>
</evidence>
<proteinExistence type="predicted"/>
<dbReference type="PROSITE" id="PS51257">
    <property type="entry name" value="PROKAR_LIPOPROTEIN"/>
    <property type="match status" value="1"/>
</dbReference>
<dbReference type="RefSeq" id="WP_027048532.1">
    <property type="nucleotide sequence ID" value="NZ_CP025257.1"/>
</dbReference>
<reference evidence="1 2" key="1">
    <citation type="submission" date="2017-12" db="EMBL/GenBank/DDBJ databases">
        <title>Mesoplasma syrphidae YJS, Complete Genome.</title>
        <authorList>
            <person name="Knight T.F."/>
            <person name="Citino T."/>
            <person name="Rubinstein R."/>
            <person name="Neuschaefer Z."/>
        </authorList>
    </citation>
    <scope>NUCLEOTIDE SEQUENCE [LARGE SCALE GENOMIC DNA]</scope>
    <source>
        <strain evidence="1 2">YJS</strain>
    </source>
</reference>
<accession>A0A2K9CDI7</accession>